<dbReference type="InterPro" id="IPR029063">
    <property type="entry name" value="SAM-dependent_MTases_sf"/>
</dbReference>
<sequence length="270" mass="29726">MSTSASDLPRLAARWRADLESWAIPEEILAQAPANPWGHMVSRFAARTDRLLDRPGGPTHEAVCQALPEGGTLLDVGAGTGAASVPAARARQARLVAVDESSAMLEELRRITPEAEIIEGRWPDVADRTPVADVVVCAHVVFNVPDLPDFLTALTEHARRRVVIELPEQHPTSWQSPLWKHFHGLTRPTRPTAHDAVEIARALGYDVTVVTHDLPDAPYDSVEQLAETACRRLCLDPARRDEVAQAAIDLGVWPMSPRHLFTLSWDGRHD</sequence>
<name>A0A1H1BRH7_9ACTN</name>
<dbReference type="AlphaFoldDB" id="A0A1H1BRH7"/>
<reference evidence="2 3" key="1">
    <citation type="submission" date="2016-10" db="EMBL/GenBank/DDBJ databases">
        <authorList>
            <person name="de Groot N.N."/>
        </authorList>
    </citation>
    <scope>NUCLEOTIDE SEQUENCE [LARGE SCALE GENOMIC DNA]</scope>
    <source>
        <strain evidence="2 3">DSM 43794</strain>
    </source>
</reference>
<dbReference type="GO" id="GO:0008168">
    <property type="term" value="F:methyltransferase activity"/>
    <property type="evidence" value="ECO:0007669"/>
    <property type="project" value="UniProtKB-KW"/>
</dbReference>
<protein>
    <submittedName>
        <fullName evidence="2">Methyltransferase domain-containing protein</fullName>
    </submittedName>
</protein>
<dbReference type="OrthoDB" id="5242847at2"/>
<dbReference type="EMBL" id="FNKK01000002">
    <property type="protein sequence ID" value="SDQ54552.1"/>
    <property type="molecule type" value="Genomic_DNA"/>
</dbReference>
<accession>A0A1H1BRH7</accession>
<dbReference type="RefSeq" id="WP_093258053.1">
    <property type="nucleotide sequence ID" value="NZ_FNKK01000002.1"/>
</dbReference>
<dbReference type="InterPro" id="IPR041698">
    <property type="entry name" value="Methyltransf_25"/>
</dbReference>
<organism evidence="2 3">
    <name type="scientific">Thermostaphylospora chromogena</name>
    <dbReference type="NCBI Taxonomy" id="35622"/>
    <lineage>
        <taxon>Bacteria</taxon>
        <taxon>Bacillati</taxon>
        <taxon>Actinomycetota</taxon>
        <taxon>Actinomycetes</taxon>
        <taxon>Streptosporangiales</taxon>
        <taxon>Thermomonosporaceae</taxon>
        <taxon>Thermostaphylospora</taxon>
    </lineage>
</organism>
<evidence type="ECO:0000259" key="1">
    <source>
        <dbReference type="Pfam" id="PF13649"/>
    </source>
</evidence>
<keyword evidence="3" id="KW-1185">Reference proteome</keyword>
<dbReference type="Proteomes" id="UP000217103">
    <property type="component" value="Unassembled WGS sequence"/>
</dbReference>
<gene>
    <name evidence="2" type="ORF">SAMN04489764_1087</name>
</gene>
<dbReference type="SUPFAM" id="SSF53335">
    <property type="entry name" value="S-adenosyl-L-methionine-dependent methyltransferases"/>
    <property type="match status" value="1"/>
</dbReference>
<feature type="domain" description="Methyltransferase" evidence="1">
    <location>
        <begin position="74"/>
        <end position="157"/>
    </location>
</feature>
<dbReference type="STRING" id="35622.SAMN04489764_1087"/>
<dbReference type="CDD" id="cd02440">
    <property type="entry name" value="AdoMet_MTases"/>
    <property type="match status" value="1"/>
</dbReference>
<evidence type="ECO:0000313" key="2">
    <source>
        <dbReference type="EMBL" id="SDQ54552.1"/>
    </source>
</evidence>
<keyword evidence="2" id="KW-0489">Methyltransferase</keyword>
<dbReference type="Gene3D" id="3.40.50.150">
    <property type="entry name" value="Vaccinia Virus protein VP39"/>
    <property type="match status" value="1"/>
</dbReference>
<evidence type="ECO:0000313" key="3">
    <source>
        <dbReference type="Proteomes" id="UP000217103"/>
    </source>
</evidence>
<dbReference type="GO" id="GO:0032259">
    <property type="term" value="P:methylation"/>
    <property type="evidence" value="ECO:0007669"/>
    <property type="project" value="UniProtKB-KW"/>
</dbReference>
<proteinExistence type="predicted"/>
<dbReference type="Pfam" id="PF13649">
    <property type="entry name" value="Methyltransf_25"/>
    <property type="match status" value="1"/>
</dbReference>
<keyword evidence="2" id="KW-0808">Transferase</keyword>